<reference evidence="6" key="1">
    <citation type="journal article" date="2014" name="Int. J. Syst. Evol. Microbiol.">
        <title>Complete genome sequence of Corynebacterium casei LMG S-19264T (=DSM 44701T), isolated from a smear-ripened cheese.</title>
        <authorList>
            <consortium name="US DOE Joint Genome Institute (JGI-PGF)"/>
            <person name="Walter F."/>
            <person name="Albersmeier A."/>
            <person name="Kalinowski J."/>
            <person name="Ruckert C."/>
        </authorList>
    </citation>
    <scope>NUCLEOTIDE SEQUENCE</scope>
    <source>
        <strain evidence="6">CGMCC 1.15330</strain>
    </source>
</reference>
<evidence type="ECO:0000313" key="7">
    <source>
        <dbReference type="Proteomes" id="UP000623067"/>
    </source>
</evidence>
<dbReference type="EC" id="2.7.13.3" evidence="2"/>
<evidence type="ECO:0000256" key="4">
    <source>
        <dbReference type="ARBA" id="ARBA00022777"/>
    </source>
</evidence>
<evidence type="ECO:0000256" key="2">
    <source>
        <dbReference type="ARBA" id="ARBA00012438"/>
    </source>
</evidence>
<dbReference type="GO" id="GO:0000156">
    <property type="term" value="F:phosphorelay response regulator activity"/>
    <property type="evidence" value="ECO:0007669"/>
    <property type="project" value="TreeGrafter"/>
</dbReference>
<dbReference type="InterPro" id="IPR003661">
    <property type="entry name" value="HisK_dim/P_dom"/>
</dbReference>
<dbReference type="SMART" id="SM00388">
    <property type="entry name" value="HisKA"/>
    <property type="match status" value="1"/>
</dbReference>
<dbReference type="InterPro" id="IPR036097">
    <property type="entry name" value="HisK_dim/P_sf"/>
</dbReference>
<dbReference type="SUPFAM" id="SSF47384">
    <property type="entry name" value="Homodimeric domain of signal transducing histidine kinase"/>
    <property type="match status" value="1"/>
</dbReference>
<dbReference type="PANTHER" id="PTHR42878">
    <property type="entry name" value="TWO-COMPONENT HISTIDINE KINASE"/>
    <property type="match status" value="1"/>
</dbReference>
<evidence type="ECO:0000313" key="6">
    <source>
        <dbReference type="EMBL" id="GGB31445.1"/>
    </source>
</evidence>
<dbReference type="RefSeq" id="WP_229664521.1">
    <property type="nucleotide sequence ID" value="NZ_BMIH01000003.1"/>
</dbReference>
<sequence length="612" mass="64140">MRFDDSLRTVLSADQGSGFGAQSAWRQIVDLLGRGRIADEGAEREAMARLTALRGRVPQPVRAASARALAFAKPPAALVGFFAEDELAVAAPVLRTAQLDEADWLALLGTLTPAGRAVLRQRRDLPAAVVRGLESFGVSDFALGSPVAGAQAAAATVEIIATIETVEADEVIAPDEPAGGDAPVPLAPDAPLSPTPFVSLADITRGLPVVAEAMRQVEDEPAEIEAASAGSLPDDVSPIAGDAARFEIADIVARIDAFQRDRDSAPVPEPAGPSTSFRFETDATGTIRWVEGVGRAALVGVSIARAGGHGLIRIDAGAAAAFRRRAPFSDLRLEVAGLSEVAGSWRIAGTPLFDRESGRFTGFHGAGRRPMRHETAVPSADRRVTSEGLRQLVHELRTPANAVAGFAELIETELLGPVADVYRRRARTIRSQASGLLSAIDDLDTAARIEGRALDLRPGAVRLGELVARLATDLGPLTRQRGATLALSGEEAVVSVDDRAAERLMARLLSTLVSAASAGERIGISVHPAGDHAVVSFDRPRRLADLAGDGLFSLDDMAEPEEGGPLLGAGFTLRLVRNIAVELGGSLAIEPDRLVLRLPVPRERDTGQASGA</sequence>
<dbReference type="Gene3D" id="3.30.565.10">
    <property type="entry name" value="Histidine kinase-like ATPase, C-terminal domain"/>
    <property type="match status" value="1"/>
</dbReference>
<reference evidence="6" key="2">
    <citation type="submission" date="2020-09" db="EMBL/GenBank/DDBJ databases">
        <authorList>
            <person name="Sun Q."/>
            <person name="Zhou Y."/>
        </authorList>
    </citation>
    <scope>NUCLEOTIDE SEQUENCE</scope>
    <source>
        <strain evidence="6">CGMCC 1.15330</strain>
    </source>
</reference>
<proteinExistence type="predicted"/>
<comment type="caution">
    <text evidence="6">The sequence shown here is derived from an EMBL/GenBank/DDBJ whole genome shotgun (WGS) entry which is preliminary data.</text>
</comment>
<dbReference type="GO" id="GO:0000155">
    <property type="term" value="F:phosphorelay sensor kinase activity"/>
    <property type="evidence" value="ECO:0007669"/>
    <property type="project" value="InterPro"/>
</dbReference>
<evidence type="ECO:0000256" key="1">
    <source>
        <dbReference type="ARBA" id="ARBA00000085"/>
    </source>
</evidence>
<evidence type="ECO:0000259" key="5">
    <source>
        <dbReference type="PROSITE" id="PS50109"/>
    </source>
</evidence>
<dbReference type="GO" id="GO:0007234">
    <property type="term" value="P:osmosensory signaling via phosphorelay pathway"/>
    <property type="evidence" value="ECO:0007669"/>
    <property type="project" value="TreeGrafter"/>
</dbReference>
<protein>
    <recommendedName>
        <fullName evidence="2">histidine kinase</fullName>
        <ecNumber evidence="2">2.7.13.3</ecNumber>
    </recommendedName>
</protein>
<dbReference type="PROSITE" id="PS50109">
    <property type="entry name" value="HIS_KIN"/>
    <property type="match status" value="1"/>
</dbReference>
<dbReference type="PANTHER" id="PTHR42878:SF14">
    <property type="entry name" value="OSMOLARITY TWO-COMPONENT SYSTEM PROTEIN SSK1"/>
    <property type="match status" value="1"/>
</dbReference>
<name>A0A916WTK1_9SPHN</name>
<dbReference type="Proteomes" id="UP000623067">
    <property type="component" value="Unassembled WGS sequence"/>
</dbReference>
<dbReference type="Pfam" id="PF00512">
    <property type="entry name" value="HisKA"/>
    <property type="match status" value="1"/>
</dbReference>
<dbReference type="CDD" id="cd00082">
    <property type="entry name" value="HisKA"/>
    <property type="match status" value="1"/>
</dbReference>
<dbReference type="AlphaFoldDB" id="A0A916WTK1"/>
<dbReference type="InterPro" id="IPR036890">
    <property type="entry name" value="HATPase_C_sf"/>
</dbReference>
<accession>A0A916WTK1</accession>
<dbReference type="InterPro" id="IPR050351">
    <property type="entry name" value="BphY/WalK/GraS-like"/>
</dbReference>
<comment type="catalytic activity">
    <reaction evidence="1">
        <text>ATP + protein L-histidine = ADP + protein N-phospho-L-histidine.</text>
        <dbReference type="EC" id="2.7.13.3"/>
    </reaction>
</comment>
<organism evidence="6 7">
    <name type="scientific">Sphingomonas metalli</name>
    <dbReference type="NCBI Taxonomy" id="1779358"/>
    <lineage>
        <taxon>Bacteria</taxon>
        <taxon>Pseudomonadati</taxon>
        <taxon>Pseudomonadota</taxon>
        <taxon>Alphaproteobacteria</taxon>
        <taxon>Sphingomonadales</taxon>
        <taxon>Sphingomonadaceae</taxon>
        <taxon>Sphingomonas</taxon>
    </lineage>
</organism>
<dbReference type="EMBL" id="BMIH01000003">
    <property type="protein sequence ID" value="GGB31445.1"/>
    <property type="molecule type" value="Genomic_DNA"/>
</dbReference>
<keyword evidence="3" id="KW-0808">Transferase</keyword>
<dbReference type="InterPro" id="IPR005467">
    <property type="entry name" value="His_kinase_dom"/>
</dbReference>
<feature type="domain" description="Histidine kinase" evidence="5">
    <location>
        <begin position="391"/>
        <end position="590"/>
    </location>
</feature>
<gene>
    <name evidence="6" type="ORF">GCM10011380_21000</name>
</gene>
<keyword evidence="7" id="KW-1185">Reference proteome</keyword>
<dbReference type="GO" id="GO:0030295">
    <property type="term" value="F:protein kinase activator activity"/>
    <property type="evidence" value="ECO:0007669"/>
    <property type="project" value="TreeGrafter"/>
</dbReference>
<keyword evidence="4" id="KW-0418">Kinase</keyword>
<evidence type="ECO:0000256" key="3">
    <source>
        <dbReference type="ARBA" id="ARBA00022679"/>
    </source>
</evidence>